<dbReference type="OrthoDB" id="4164516at2"/>
<dbReference type="SUPFAM" id="SSF48008">
    <property type="entry name" value="GntR ligand-binding domain-like"/>
    <property type="match status" value="1"/>
</dbReference>
<keyword evidence="3" id="KW-0804">Transcription</keyword>
<sequence>MVDVSNDDHETLTGLHEMVLSRLGPALVSGELAVGTVLKIDEIALQHGVSRTVARDVVKVLESLELVVTRRRIGVTVRPRSEWNVFDPRLIRWRLAGSDRARQLRSLSELRHGVEPIAAALAAAHADPEQCGRLTAAVIGMSVTGRRGDLEAYLGFDKEFHCALLEASGNDMFAALASVVGEVLTGRTHHDMMPAQPEPAAIRLHADVASAVASRDAIGAELAMRAIVDEAQEAMELAFGPATIPVESSVE</sequence>
<dbReference type="InterPro" id="IPR008920">
    <property type="entry name" value="TF_FadR/GntR_C"/>
</dbReference>
<accession>A0A4Q5MW01</accession>
<dbReference type="Pfam" id="PF00392">
    <property type="entry name" value="GntR"/>
    <property type="match status" value="1"/>
</dbReference>
<comment type="caution">
    <text evidence="5">The sequence shown here is derived from an EMBL/GenBank/DDBJ whole genome shotgun (WGS) entry which is preliminary data.</text>
</comment>
<dbReference type="PANTHER" id="PTHR43537:SF44">
    <property type="entry name" value="GNTR FAMILY REGULATORY PROTEIN"/>
    <property type="match status" value="1"/>
</dbReference>
<gene>
    <name evidence="5" type="ORF">EUA98_17250</name>
</gene>
<dbReference type="InterPro" id="IPR036390">
    <property type="entry name" value="WH_DNA-bd_sf"/>
</dbReference>
<dbReference type="PANTHER" id="PTHR43537">
    <property type="entry name" value="TRANSCRIPTIONAL REGULATOR, GNTR FAMILY"/>
    <property type="match status" value="1"/>
</dbReference>
<dbReference type="Gene3D" id="1.20.120.530">
    <property type="entry name" value="GntR ligand-binding domain-like"/>
    <property type="match status" value="1"/>
</dbReference>
<keyword evidence="6" id="KW-1185">Reference proteome</keyword>
<dbReference type="GO" id="GO:0003677">
    <property type="term" value="F:DNA binding"/>
    <property type="evidence" value="ECO:0007669"/>
    <property type="project" value="UniProtKB-KW"/>
</dbReference>
<dbReference type="PROSITE" id="PS50949">
    <property type="entry name" value="HTH_GNTR"/>
    <property type="match status" value="1"/>
</dbReference>
<evidence type="ECO:0000256" key="3">
    <source>
        <dbReference type="ARBA" id="ARBA00023163"/>
    </source>
</evidence>
<dbReference type="InterPro" id="IPR000524">
    <property type="entry name" value="Tscrpt_reg_HTH_GntR"/>
</dbReference>
<evidence type="ECO:0000313" key="6">
    <source>
        <dbReference type="Proteomes" id="UP000293764"/>
    </source>
</evidence>
<evidence type="ECO:0000256" key="1">
    <source>
        <dbReference type="ARBA" id="ARBA00023015"/>
    </source>
</evidence>
<keyword evidence="2" id="KW-0238">DNA-binding</keyword>
<organism evidence="5 6">
    <name type="scientific">Pengzhenrongella frigida</name>
    <dbReference type="NCBI Taxonomy" id="1259133"/>
    <lineage>
        <taxon>Bacteria</taxon>
        <taxon>Bacillati</taxon>
        <taxon>Actinomycetota</taxon>
        <taxon>Actinomycetes</taxon>
        <taxon>Micrococcales</taxon>
        <taxon>Pengzhenrongella</taxon>
    </lineage>
</organism>
<evidence type="ECO:0000259" key="4">
    <source>
        <dbReference type="PROSITE" id="PS50949"/>
    </source>
</evidence>
<proteinExistence type="predicted"/>
<feature type="domain" description="HTH gntR-type" evidence="4">
    <location>
        <begin position="13"/>
        <end position="80"/>
    </location>
</feature>
<name>A0A4Q5MW01_9MICO</name>
<dbReference type="SUPFAM" id="SSF46785">
    <property type="entry name" value="Winged helix' DNA-binding domain"/>
    <property type="match status" value="1"/>
</dbReference>
<evidence type="ECO:0000313" key="5">
    <source>
        <dbReference type="EMBL" id="RYV49730.1"/>
    </source>
</evidence>
<keyword evidence="1" id="KW-0805">Transcription regulation</keyword>
<dbReference type="InterPro" id="IPR036388">
    <property type="entry name" value="WH-like_DNA-bd_sf"/>
</dbReference>
<dbReference type="GO" id="GO:0003700">
    <property type="term" value="F:DNA-binding transcription factor activity"/>
    <property type="evidence" value="ECO:0007669"/>
    <property type="project" value="InterPro"/>
</dbReference>
<dbReference type="SMART" id="SM00345">
    <property type="entry name" value="HTH_GNTR"/>
    <property type="match status" value="1"/>
</dbReference>
<dbReference type="Proteomes" id="UP000293764">
    <property type="component" value="Unassembled WGS sequence"/>
</dbReference>
<evidence type="ECO:0000256" key="2">
    <source>
        <dbReference type="ARBA" id="ARBA00023125"/>
    </source>
</evidence>
<dbReference type="EMBL" id="SDWW01000056">
    <property type="protein sequence ID" value="RYV49730.1"/>
    <property type="molecule type" value="Genomic_DNA"/>
</dbReference>
<dbReference type="InterPro" id="IPR011711">
    <property type="entry name" value="GntR_C"/>
</dbReference>
<dbReference type="SMART" id="SM00895">
    <property type="entry name" value="FCD"/>
    <property type="match status" value="1"/>
</dbReference>
<dbReference type="Pfam" id="PF07729">
    <property type="entry name" value="FCD"/>
    <property type="match status" value="1"/>
</dbReference>
<reference evidence="5 6" key="1">
    <citation type="submission" date="2019-01" db="EMBL/GenBank/DDBJ databases">
        <title>Novel species of Cellulomonas.</title>
        <authorList>
            <person name="Liu Q."/>
            <person name="Xin Y.-H."/>
        </authorList>
    </citation>
    <scope>NUCLEOTIDE SEQUENCE [LARGE SCALE GENOMIC DNA]</scope>
    <source>
        <strain evidence="5 6">HLT2-17</strain>
    </source>
</reference>
<dbReference type="AlphaFoldDB" id="A0A4Q5MW01"/>
<protein>
    <submittedName>
        <fullName evidence="5">FadR family transcriptional regulator</fullName>
    </submittedName>
</protein>
<dbReference type="Gene3D" id="1.10.10.10">
    <property type="entry name" value="Winged helix-like DNA-binding domain superfamily/Winged helix DNA-binding domain"/>
    <property type="match status" value="1"/>
</dbReference>